<dbReference type="CDD" id="cd04301">
    <property type="entry name" value="NAT_SF"/>
    <property type="match status" value="1"/>
</dbReference>
<dbReference type="InterPro" id="IPR000182">
    <property type="entry name" value="GNAT_dom"/>
</dbReference>
<dbReference type="SUPFAM" id="SSF55729">
    <property type="entry name" value="Acyl-CoA N-acyltransferases (Nat)"/>
    <property type="match status" value="1"/>
</dbReference>
<proteinExistence type="predicted"/>
<comment type="caution">
    <text evidence="2">The sequence shown here is derived from an EMBL/GenBank/DDBJ whole genome shotgun (WGS) entry which is preliminary data.</text>
</comment>
<dbReference type="PROSITE" id="PS51186">
    <property type="entry name" value="GNAT"/>
    <property type="match status" value="1"/>
</dbReference>
<evidence type="ECO:0000259" key="1">
    <source>
        <dbReference type="PROSITE" id="PS51186"/>
    </source>
</evidence>
<name>A0A949JVI8_9FIRM</name>
<dbReference type="EMBL" id="JAHQCW010000006">
    <property type="protein sequence ID" value="MBU9735923.1"/>
    <property type="molecule type" value="Genomic_DNA"/>
</dbReference>
<dbReference type="InterPro" id="IPR016181">
    <property type="entry name" value="Acyl_CoA_acyltransferase"/>
</dbReference>
<keyword evidence="3" id="KW-1185">Reference proteome</keyword>
<accession>A0A949JVI8</accession>
<dbReference type="Proteomes" id="UP000712157">
    <property type="component" value="Unassembled WGS sequence"/>
</dbReference>
<dbReference type="PANTHER" id="PTHR43305:SF1">
    <property type="entry name" value="FAMILY N-ACETYLTRANSFERASE, PUTATIVE (AFU_ORTHOLOGUE AFUA_2G01380)-RELATED"/>
    <property type="match status" value="1"/>
</dbReference>
<feature type="domain" description="N-acetyltransferase" evidence="1">
    <location>
        <begin position="1"/>
        <end position="160"/>
    </location>
</feature>
<dbReference type="InterPro" id="IPR052777">
    <property type="entry name" value="Acetyltransferase_Enz"/>
</dbReference>
<evidence type="ECO:0000313" key="3">
    <source>
        <dbReference type="Proteomes" id="UP000712157"/>
    </source>
</evidence>
<protein>
    <submittedName>
        <fullName evidence="2">GNAT family N-acetyltransferase</fullName>
    </submittedName>
</protein>
<dbReference type="PANTHER" id="PTHR43305">
    <property type="entry name" value="FAMILY N-ACETYLTRANSFERASE, PUTATIVE (AFU_ORTHOLOGUE AFUA_2G01380)-RELATED"/>
    <property type="match status" value="1"/>
</dbReference>
<dbReference type="Pfam" id="PF00583">
    <property type="entry name" value="Acetyltransf_1"/>
    <property type="match status" value="1"/>
</dbReference>
<gene>
    <name evidence="2" type="ORF">KTH89_05195</name>
</gene>
<sequence length="163" mass="18350">MDLRVFQENDQPLANTFFTQCLPESGRVFEPAGRHASLTRLAETFSEGRCWCLFERGELVGTVAVRPLTLTDKKTGSACSRSCELKILYLRQTFHGKGYGSLLLTTALSYAQDCGYHSMYLDTIRSGSGAEVLYRKYGFREIPRYNNNPHADLFMVKDLAVSS</sequence>
<evidence type="ECO:0000313" key="2">
    <source>
        <dbReference type="EMBL" id="MBU9735923.1"/>
    </source>
</evidence>
<dbReference type="AlphaFoldDB" id="A0A949JVI8"/>
<reference evidence="2" key="1">
    <citation type="submission" date="2021-06" db="EMBL/GenBank/DDBJ databases">
        <title>Description of novel taxa of the family Lachnospiraceae.</title>
        <authorList>
            <person name="Chaplin A.V."/>
            <person name="Sokolova S.R."/>
            <person name="Pikina A.P."/>
            <person name="Korzhanova M."/>
            <person name="Belova V."/>
            <person name="Korostin D."/>
            <person name="Efimov B.A."/>
        </authorList>
    </citation>
    <scope>NUCLEOTIDE SEQUENCE</scope>
    <source>
        <strain evidence="2">ASD5720</strain>
    </source>
</reference>
<dbReference type="GO" id="GO:0016747">
    <property type="term" value="F:acyltransferase activity, transferring groups other than amino-acyl groups"/>
    <property type="evidence" value="ECO:0007669"/>
    <property type="project" value="InterPro"/>
</dbReference>
<dbReference type="RefSeq" id="WP_238720925.1">
    <property type="nucleotide sequence ID" value="NZ_JAHQCW010000006.1"/>
</dbReference>
<dbReference type="Gene3D" id="3.40.630.30">
    <property type="match status" value="1"/>
</dbReference>
<organism evidence="2 3">
    <name type="scientific">Diplocloster agilis</name>
    <dbReference type="NCBI Taxonomy" id="2850323"/>
    <lineage>
        <taxon>Bacteria</taxon>
        <taxon>Bacillati</taxon>
        <taxon>Bacillota</taxon>
        <taxon>Clostridia</taxon>
        <taxon>Lachnospirales</taxon>
        <taxon>Lachnospiraceae</taxon>
        <taxon>Diplocloster</taxon>
    </lineage>
</organism>